<evidence type="ECO:0000313" key="2">
    <source>
        <dbReference type="Proteomes" id="UP000029227"/>
    </source>
</evidence>
<accession>A0A090QJN4</accession>
<evidence type="ECO:0000313" key="1">
    <source>
        <dbReference type="EMBL" id="GAL02458.1"/>
    </source>
</evidence>
<dbReference type="EMBL" id="BBMN01000001">
    <property type="protein sequence ID" value="GAL02458.1"/>
    <property type="molecule type" value="Genomic_DNA"/>
</dbReference>
<organism evidence="1 2">
    <name type="scientific">Photobacterium aphoticum</name>
    <dbReference type="NCBI Taxonomy" id="754436"/>
    <lineage>
        <taxon>Bacteria</taxon>
        <taxon>Pseudomonadati</taxon>
        <taxon>Pseudomonadota</taxon>
        <taxon>Gammaproteobacteria</taxon>
        <taxon>Vibrionales</taxon>
        <taxon>Vibrionaceae</taxon>
        <taxon>Photobacterium</taxon>
    </lineage>
</organism>
<sequence>MFTHRQLGYRITIKTMNFQAQPLNSLKQSQNKAASPQQ</sequence>
<dbReference type="Proteomes" id="UP000029227">
    <property type="component" value="Unassembled WGS sequence"/>
</dbReference>
<gene>
    <name evidence="1" type="ORF">JCM19237_5351</name>
</gene>
<reference evidence="1 2" key="1">
    <citation type="journal article" date="2014" name="Genome Announc.">
        <title>Draft Genome Sequences of Two Vibrionaceae Species, Vibrio ponticus C121 and Photobacterium aphoticum C119, Isolated as Coral Reef Microbiota.</title>
        <authorList>
            <person name="Al-saari N."/>
            <person name="Meirelles P.M."/>
            <person name="Mino S."/>
            <person name="Suda W."/>
            <person name="Oshima K."/>
            <person name="Hattori M."/>
            <person name="Ohkuma M."/>
            <person name="Thompson F.L."/>
            <person name="Gomez-Gil B."/>
            <person name="Sawabe T."/>
            <person name="Sawabe T."/>
        </authorList>
    </citation>
    <scope>NUCLEOTIDE SEQUENCE [LARGE SCALE GENOMIC DNA]</scope>
    <source>
        <strain evidence="1 2">JCM 19237</strain>
    </source>
</reference>
<dbReference type="STRING" id="754436.JCM19237_5351"/>
<proteinExistence type="predicted"/>
<comment type="caution">
    <text evidence="1">The sequence shown here is derived from an EMBL/GenBank/DDBJ whole genome shotgun (WGS) entry which is preliminary data.</text>
</comment>
<dbReference type="AlphaFoldDB" id="A0A090QJN4"/>
<name>A0A090QJN4_9GAMM</name>
<protein>
    <submittedName>
        <fullName evidence="1">Uncharacterized protein</fullName>
    </submittedName>
</protein>